<dbReference type="Pfam" id="PF20061">
    <property type="entry name" value="DUF6460"/>
    <property type="match status" value="1"/>
</dbReference>
<evidence type="ECO:0000313" key="2">
    <source>
        <dbReference type="Proteomes" id="UP000064921"/>
    </source>
</evidence>
<dbReference type="PATRIC" id="fig|121719.5.peg.27"/>
<gene>
    <name evidence="1" type="ORF">APZ00_00460</name>
</gene>
<name>A0A0L0J6D7_9HYPH</name>
<dbReference type="eggNOG" id="ENOG5032ZW8">
    <property type="taxonomic scope" value="Bacteria"/>
</dbReference>
<dbReference type="Proteomes" id="UP000064921">
    <property type="component" value="Chromosome"/>
</dbReference>
<sequence>MSGGLNKFLGDSPARVLLRLVFLSLVVGVILSALNLDPLGLFDLLISFVQRLWNMGFSAIEQVWHYLVLGAVVVVPVWLVMRLMASRSS</sequence>
<protein>
    <submittedName>
        <fullName evidence="1">Integrase</fullName>
    </submittedName>
</protein>
<dbReference type="STRING" id="121719.APZ00_00460"/>
<proteinExistence type="predicted"/>
<organism evidence="1 2">
    <name type="scientific">Pannonibacter phragmitetus</name>
    <dbReference type="NCBI Taxonomy" id="121719"/>
    <lineage>
        <taxon>Bacteria</taxon>
        <taxon>Pseudomonadati</taxon>
        <taxon>Pseudomonadota</taxon>
        <taxon>Alphaproteobacteria</taxon>
        <taxon>Hyphomicrobiales</taxon>
        <taxon>Stappiaceae</taxon>
        <taxon>Pannonibacter</taxon>
    </lineage>
</organism>
<dbReference type="EMBL" id="CP013068">
    <property type="protein sequence ID" value="ALV25734.1"/>
    <property type="molecule type" value="Genomic_DNA"/>
</dbReference>
<dbReference type="KEGG" id="pphr:APZ00_00460"/>
<dbReference type="RefSeq" id="WP_050470882.1">
    <property type="nucleotide sequence ID" value="NZ_CP013068.1"/>
</dbReference>
<dbReference type="AlphaFoldDB" id="A0A0L0J6D7"/>
<reference evidence="1 2" key="1">
    <citation type="submission" date="2015-10" db="EMBL/GenBank/DDBJ databases">
        <title>The world's first case of liver abscess caused by Pannonibacter phragmitetus.</title>
        <authorList>
            <person name="Ming D."/>
            <person name="Wang M."/>
            <person name="Zhou Y."/>
            <person name="Jiang T."/>
            <person name="Hu S."/>
        </authorList>
    </citation>
    <scope>NUCLEOTIDE SEQUENCE [LARGE SCALE GENOMIC DNA]</scope>
    <source>
        <strain evidence="1 2">31801</strain>
    </source>
</reference>
<accession>A0A0L0J6D7</accession>
<keyword evidence="2" id="KW-1185">Reference proteome</keyword>
<evidence type="ECO:0000313" key="1">
    <source>
        <dbReference type="EMBL" id="ALV25734.1"/>
    </source>
</evidence>
<dbReference type="InterPro" id="IPR045594">
    <property type="entry name" value="DUF6460"/>
</dbReference>